<evidence type="ECO:0000313" key="3">
    <source>
        <dbReference type="Proteomes" id="UP001139125"/>
    </source>
</evidence>
<dbReference type="InterPro" id="IPR011396">
    <property type="entry name" value="PT_DNA_restrict"/>
</dbReference>
<dbReference type="InterPro" id="IPR058813">
    <property type="entry name" value="DNA-SBD_ScoMcrA"/>
</dbReference>
<dbReference type="EMBL" id="JANDBC010000001">
    <property type="protein sequence ID" value="MCP9291637.1"/>
    <property type="molecule type" value="Genomic_DNA"/>
</dbReference>
<reference evidence="2" key="1">
    <citation type="submission" date="2022-06" db="EMBL/GenBank/DDBJ databases">
        <title>Gracilimonas sp. CAU 1638 isolated from sea sediment.</title>
        <authorList>
            <person name="Kim W."/>
        </authorList>
    </citation>
    <scope>NUCLEOTIDE SEQUENCE</scope>
    <source>
        <strain evidence="2">CAU 1638</strain>
    </source>
</reference>
<dbReference type="RefSeq" id="WP_255134500.1">
    <property type="nucleotide sequence ID" value="NZ_JANDBC010000001.1"/>
</dbReference>
<name>A0A9X2L3K0_9BACT</name>
<accession>A0A9X2L3K0</accession>
<keyword evidence="2" id="KW-0255">Endonuclease</keyword>
<evidence type="ECO:0000313" key="2">
    <source>
        <dbReference type="EMBL" id="MCP9291637.1"/>
    </source>
</evidence>
<dbReference type="CDD" id="cd00085">
    <property type="entry name" value="HNHc"/>
    <property type="match status" value="1"/>
</dbReference>
<dbReference type="Gene3D" id="1.10.30.50">
    <property type="match status" value="1"/>
</dbReference>
<dbReference type="SMART" id="SM00507">
    <property type="entry name" value="HNHc"/>
    <property type="match status" value="1"/>
</dbReference>
<comment type="caution">
    <text evidence="2">The sequence shown here is derived from an EMBL/GenBank/DDBJ whole genome shotgun (WGS) entry which is preliminary data.</text>
</comment>
<dbReference type="InterPro" id="IPR003615">
    <property type="entry name" value="HNH_nuc"/>
</dbReference>
<protein>
    <submittedName>
        <fullName evidence="2">HNH endonuclease</fullName>
    </submittedName>
</protein>
<keyword evidence="3" id="KW-1185">Reference proteome</keyword>
<proteinExistence type="predicted"/>
<dbReference type="GO" id="GO:0004519">
    <property type="term" value="F:endonuclease activity"/>
    <property type="evidence" value="ECO:0007669"/>
    <property type="project" value="UniProtKB-KW"/>
</dbReference>
<sequence length="331" mass="38833">MEKIPAHILELFRNLNSDKNPKYWDERTKGRAPHKPFLLLSILDGAEQGWIASNQITLTQELVETFFTYWNAIMGEERSTTIALPFFYMKSEDFWKLEYNQGYPEYSNAPSLGGLQERVSHAVIDPSFFELFLNSETNHQLHSFLAHTYFSDEIAKEVLEISSANVQSYQYTRRLVEIAAEPFVKFHGDKTDKQKYRTGKYQVREQGFSRIVRSNYNYTCALCRNRVVTPGGKTLVEGAHIIPWSKSRNDDPRNGISLCRSHHWMFDTFMFTVNPNFKIQFSRWLKDQKNEIGELWELSNESILLPEESFRPSGQALEYHNEKFEEFQESF</sequence>
<feature type="domain" description="HNH nuclease" evidence="1">
    <location>
        <begin position="207"/>
        <end position="264"/>
    </location>
</feature>
<keyword evidence="2" id="KW-0378">Hydrolase</keyword>
<dbReference type="Pfam" id="PF13391">
    <property type="entry name" value="HNH_2"/>
    <property type="match status" value="1"/>
</dbReference>
<dbReference type="AlphaFoldDB" id="A0A9X2L3K0"/>
<organism evidence="2 3">
    <name type="scientific">Gracilimonas sediminicola</name>
    <dbReference type="NCBI Taxonomy" id="2952158"/>
    <lineage>
        <taxon>Bacteria</taxon>
        <taxon>Pseudomonadati</taxon>
        <taxon>Balneolota</taxon>
        <taxon>Balneolia</taxon>
        <taxon>Balneolales</taxon>
        <taxon>Balneolaceae</taxon>
        <taxon>Gracilimonas</taxon>
    </lineage>
</organism>
<dbReference type="Proteomes" id="UP001139125">
    <property type="component" value="Unassembled WGS sequence"/>
</dbReference>
<dbReference type="Pfam" id="PF26340">
    <property type="entry name" value="DNA-SBD_ScoMcrA"/>
    <property type="match status" value="1"/>
</dbReference>
<keyword evidence="2" id="KW-0540">Nuclease</keyword>
<evidence type="ECO:0000259" key="1">
    <source>
        <dbReference type="SMART" id="SM00507"/>
    </source>
</evidence>
<dbReference type="PIRSF" id="PIRSF030850">
    <property type="entry name" value="UCP030850"/>
    <property type="match status" value="1"/>
</dbReference>
<gene>
    <name evidence="2" type="ORF">NM125_08600</name>
</gene>